<dbReference type="EnsemblMetazoa" id="AATE008409-RA">
    <property type="protein sequence ID" value="AATE008409-PA.1"/>
    <property type="gene ID" value="AATE008409"/>
</dbReference>
<proteinExistence type="predicted"/>
<evidence type="ECO:0000313" key="1">
    <source>
        <dbReference type="EnsemblMetazoa" id="AATE008409-PA.1"/>
    </source>
</evidence>
<accession>A0A182IZE2</accession>
<dbReference type="VEuPathDB" id="VectorBase:AATE008409"/>
<protein>
    <submittedName>
        <fullName evidence="1">Uncharacterized protein</fullName>
    </submittedName>
</protein>
<dbReference type="AlphaFoldDB" id="A0A182IZE2"/>
<organism evidence="1">
    <name type="scientific">Anopheles atroparvus</name>
    <name type="common">European mosquito</name>
    <dbReference type="NCBI Taxonomy" id="41427"/>
    <lineage>
        <taxon>Eukaryota</taxon>
        <taxon>Metazoa</taxon>
        <taxon>Ecdysozoa</taxon>
        <taxon>Arthropoda</taxon>
        <taxon>Hexapoda</taxon>
        <taxon>Insecta</taxon>
        <taxon>Pterygota</taxon>
        <taxon>Neoptera</taxon>
        <taxon>Endopterygota</taxon>
        <taxon>Diptera</taxon>
        <taxon>Nematocera</taxon>
        <taxon>Culicoidea</taxon>
        <taxon>Culicidae</taxon>
        <taxon>Anophelinae</taxon>
        <taxon>Anopheles</taxon>
    </lineage>
</organism>
<sequence>MTTGQRVRFERLQASPKGAGGDHHGSKLQIANGGARPAPDSPRVAVFTCWSNRTGCWIHYGTLGVVRLEAFLPVRFDQLKKECEGSVSQTISGFARAGRVPRLPLVSTVGEEDLLTLVDRAAPVHGGGGAEDGAGDERRVTVEEVGTATGSGVHRRTTVHPVAPVLVVRDGEVAIGDELGLVRLLLALGCLEPLLLDLQPAKHGYQHDEDNDAEAAAND</sequence>
<reference evidence="1" key="1">
    <citation type="submission" date="2022-08" db="UniProtKB">
        <authorList>
            <consortium name="EnsemblMetazoa"/>
        </authorList>
    </citation>
    <scope>IDENTIFICATION</scope>
    <source>
        <strain evidence="1">EBRO</strain>
    </source>
</reference>
<name>A0A182IZE2_ANOAO</name>